<dbReference type="Pfam" id="PF01097">
    <property type="entry name" value="Defensin_2"/>
    <property type="match status" value="1"/>
</dbReference>
<evidence type="ECO:0000259" key="7">
    <source>
        <dbReference type="PROSITE" id="PS51378"/>
    </source>
</evidence>
<evidence type="ECO:0000256" key="1">
    <source>
        <dbReference type="ARBA" id="ARBA00004613"/>
    </source>
</evidence>
<evidence type="ECO:0000256" key="6">
    <source>
        <dbReference type="SAM" id="SignalP"/>
    </source>
</evidence>
<dbReference type="AlphaFoldDB" id="L7LTH3"/>
<evidence type="ECO:0000256" key="3">
    <source>
        <dbReference type="ARBA" id="ARBA00022529"/>
    </source>
</evidence>
<dbReference type="InterPro" id="IPR001542">
    <property type="entry name" value="Defensin_invertebrate/fungal"/>
</dbReference>
<dbReference type="InterPro" id="IPR036574">
    <property type="entry name" value="Scorpion_toxin-like_sf"/>
</dbReference>
<feature type="chain" id="PRO_5003980926" evidence="6">
    <location>
        <begin position="19"/>
        <end position="75"/>
    </location>
</feature>
<accession>L7LTH3</accession>
<dbReference type="GO" id="GO:0005576">
    <property type="term" value="C:extracellular region"/>
    <property type="evidence" value="ECO:0007669"/>
    <property type="project" value="UniProtKB-SubCell"/>
</dbReference>
<keyword evidence="4" id="KW-0044">Antibiotic</keyword>
<organism evidence="8">
    <name type="scientific">Rhipicephalus pulchellus</name>
    <name type="common">Yellow backed tick</name>
    <name type="synonym">Dermacentor pulchellus</name>
    <dbReference type="NCBI Taxonomy" id="72859"/>
    <lineage>
        <taxon>Eukaryota</taxon>
        <taxon>Metazoa</taxon>
        <taxon>Ecdysozoa</taxon>
        <taxon>Arthropoda</taxon>
        <taxon>Chelicerata</taxon>
        <taxon>Arachnida</taxon>
        <taxon>Acari</taxon>
        <taxon>Parasitiformes</taxon>
        <taxon>Ixodida</taxon>
        <taxon>Ixodoidea</taxon>
        <taxon>Ixodidae</taxon>
        <taxon>Rhipicephalinae</taxon>
        <taxon>Rhipicephalus</taxon>
        <taxon>Rhipicephalus</taxon>
    </lineage>
</organism>
<proteinExistence type="evidence at transcript level"/>
<keyword evidence="3" id="KW-0929">Antimicrobial</keyword>
<evidence type="ECO:0000256" key="5">
    <source>
        <dbReference type="ARBA" id="ARBA00023157"/>
    </source>
</evidence>
<keyword evidence="6" id="KW-0732">Signal</keyword>
<name>L7LTH3_RHIPC</name>
<dbReference type="GO" id="GO:0042742">
    <property type="term" value="P:defense response to bacterium"/>
    <property type="evidence" value="ECO:0007669"/>
    <property type="project" value="UniProtKB-KW"/>
</dbReference>
<dbReference type="EMBL" id="GACK01010910">
    <property type="protein sequence ID" value="JAA54124.1"/>
    <property type="molecule type" value="mRNA"/>
</dbReference>
<keyword evidence="2" id="KW-0964">Secreted</keyword>
<feature type="domain" description="Invertebrate defensins family profile" evidence="7">
    <location>
        <begin position="38"/>
        <end position="74"/>
    </location>
</feature>
<evidence type="ECO:0000313" key="8">
    <source>
        <dbReference type="EMBL" id="JAA54124.1"/>
    </source>
</evidence>
<evidence type="ECO:0000256" key="4">
    <source>
        <dbReference type="ARBA" id="ARBA00023022"/>
    </source>
</evidence>
<keyword evidence="5" id="KW-1015">Disulfide bond</keyword>
<dbReference type="PROSITE" id="PS51378">
    <property type="entry name" value="INVERT_DEFENSINS"/>
    <property type="match status" value="1"/>
</dbReference>
<comment type="subcellular location">
    <subcellularLocation>
        <location evidence="1">Secreted</location>
    </subcellularLocation>
</comment>
<feature type="signal peptide" evidence="6">
    <location>
        <begin position="1"/>
        <end position="18"/>
    </location>
</feature>
<reference evidence="8" key="1">
    <citation type="submission" date="2012-11" db="EMBL/GenBank/DDBJ databases">
        <authorList>
            <person name="Lucero-Rivera Y.E."/>
            <person name="Tovar-Ramirez D."/>
        </authorList>
    </citation>
    <scope>NUCLEOTIDE SEQUENCE</scope>
    <source>
        <tissue evidence="8">Salivary gland</tissue>
    </source>
</reference>
<protein>
    <submittedName>
        <fullName evidence="8">Putative tick defensin</fullName>
    </submittedName>
</protein>
<dbReference type="SUPFAM" id="SSF57095">
    <property type="entry name" value="Scorpion toxin-like"/>
    <property type="match status" value="1"/>
</dbReference>
<evidence type="ECO:0000256" key="2">
    <source>
        <dbReference type="ARBA" id="ARBA00022525"/>
    </source>
</evidence>
<reference evidence="8" key="2">
    <citation type="journal article" date="2015" name="J. Proteomics">
        <title>Sexual differences in the sialomes of the zebra tick, Rhipicephalus pulchellus.</title>
        <authorList>
            <person name="Tan A.W."/>
            <person name="Francischetti I.M."/>
            <person name="Slovak M."/>
            <person name="Kini R.M."/>
            <person name="Ribeiro J.M."/>
        </authorList>
    </citation>
    <scope>NUCLEOTIDE SEQUENCE</scope>
    <source>
        <tissue evidence="8">Salivary gland</tissue>
    </source>
</reference>
<sequence>MRLLTIILIFALVSGILATASFDENQSAVPHQRVRRWSIGCPFKQRVCHRHCRRNGRRTGHCGGTLKLVCICVRR</sequence>